<name>A0ABW5BKS2_9PROT</name>
<evidence type="ECO:0000313" key="2">
    <source>
        <dbReference type="Proteomes" id="UP001597294"/>
    </source>
</evidence>
<organism evidence="1 2">
    <name type="scientific">Kiloniella antarctica</name>
    <dbReference type="NCBI Taxonomy" id="1550907"/>
    <lineage>
        <taxon>Bacteria</taxon>
        <taxon>Pseudomonadati</taxon>
        <taxon>Pseudomonadota</taxon>
        <taxon>Alphaproteobacteria</taxon>
        <taxon>Rhodospirillales</taxon>
        <taxon>Kiloniellaceae</taxon>
        <taxon>Kiloniella</taxon>
    </lineage>
</organism>
<accession>A0ABW5BKS2</accession>
<reference evidence="2" key="1">
    <citation type="journal article" date="2019" name="Int. J. Syst. Evol. Microbiol.">
        <title>The Global Catalogue of Microorganisms (GCM) 10K type strain sequencing project: providing services to taxonomists for standard genome sequencing and annotation.</title>
        <authorList>
            <consortium name="The Broad Institute Genomics Platform"/>
            <consortium name="The Broad Institute Genome Sequencing Center for Infectious Disease"/>
            <person name="Wu L."/>
            <person name="Ma J."/>
        </authorList>
    </citation>
    <scope>NUCLEOTIDE SEQUENCE [LARGE SCALE GENOMIC DNA]</scope>
    <source>
        <strain evidence="2">CGMCC 4.7192</strain>
    </source>
</reference>
<protein>
    <submittedName>
        <fullName evidence="1">Uncharacterized protein</fullName>
    </submittedName>
</protein>
<comment type="caution">
    <text evidence="1">The sequence shown here is derived from an EMBL/GenBank/DDBJ whole genome shotgun (WGS) entry which is preliminary data.</text>
</comment>
<dbReference type="Proteomes" id="UP001597294">
    <property type="component" value="Unassembled WGS sequence"/>
</dbReference>
<dbReference type="RefSeq" id="WP_380250146.1">
    <property type="nucleotide sequence ID" value="NZ_JBHUII010000004.1"/>
</dbReference>
<gene>
    <name evidence="1" type="ORF">ACFSKO_07705</name>
</gene>
<proteinExistence type="predicted"/>
<dbReference type="EMBL" id="JBHUII010000004">
    <property type="protein sequence ID" value="MFD2205488.1"/>
    <property type="molecule type" value="Genomic_DNA"/>
</dbReference>
<keyword evidence="2" id="KW-1185">Reference proteome</keyword>
<evidence type="ECO:0000313" key="1">
    <source>
        <dbReference type="EMBL" id="MFD2205488.1"/>
    </source>
</evidence>
<sequence length="124" mass="14748">MISSFYLGRSEYSLGENYSEAVKWFERSAIQAEKSSELNFEMIVASHMFISLIFFEEKVPTIDIMNSHKWLYVAVYYEPDYPVDTIYLWPNPNNMIKKITPFMTYSQIEKAIHLAEDWMVKHSR</sequence>